<name>A0A6L2Q2L9_COPFO</name>
<keyword evidence="5" id="KW-1185">Reference proteome</keyword>
<evidence type="ECO:0000313" key="4">
    <source>
        <dbReference type="EMBL" id="GFG38986.1"/>
    </source>
</evidence>
<evidence type="ECO:0008006" key="6">
    <source>
        <dbReference type="Google" id="ProtNLM"/>
    </source>
</evidence>
<comment type="caution">
    <text evidence="4">The sequence shown here is derived from an EMBL/GenBank/DDBJ whole genome shotgun (WGS) entry which is preliminary data.</text>
</comment>
<reference evidence="5" key="1">
    <citation type="submission" date="2020-01" db="EMBL/GenBank/DDBJ databases">
        <title>Draft genome sequence of the Termite Coptotermes fromosanus.</title>
        <authorList>
            <person name="Itakura S."/>
            <person name="Yosikawa Y."/>
            <person name="Umezawa K."/>
        </authorList>
    </citation>
    <scope>NUCLEOTIDE SEQUENCE [LARGE SCALE GENOMIC DNA]</scope>
</reference>
<keyword evidence="2" id="KW-0472">Membrane</keyword>
<feature type="chain" id="PRO_5026943563" description="G-protein coupled receptors family 1 profile domain-containing protein" evidence="3">
    <location>
        <begin position="22"/>
        <end position="136"/>
    </location>
</feature>
<evidence type="ECO:0000256" key="2">
    <source>
        <dbReference type="SAM" id="Phobius"/>
    </source>
</evidence>
<keyword evidence="2" id="KW-0812">Transmembrane</keyword>
<evidence type="ECO:0000256" key="3">
    <source>
        <dbReference type="SAM" id="SignalP"/>
    </source>
</evidence>
<organism evidence="4 5">
    <name type="scientific">Coptotermes formosanus</name>
    <name type="common">Formosan subterranean termite</name>
    <dbReference type="NCBI Taxonomy" id="36987"/>
    <lineage>
        <taxon>Eukaryota</taxon>
        <taxon>Metazoa</taxon>
        <taxon>Ecdysozoa</taxon>
        <taxon>Arthropoda</taxon>
        <taxon>Hexapoda</taxon>
        <taxon>Insecta</taxon>
        <taxon>Pterygota</taxon>
        <taxon>Neoptera</taxon>
        <taxon>Polyneoptera</taxon>
        <taxon>Dictyoptera</taxon>
        <taxon>Blattodea</taxon>
        <taxon>Blattoidea</taxon>
        <taxon>Termitoidae</taxon>
        <taxon>Rhinotermitidae</taxon>
        <taxon>Coptotermes</taxon>
    </lineage>
</organism>
<dbReference type="AlphaFoldDB" id="A0A6L2Q2L9"/>
<evidence type="ECO:0000256" key="1">
    <source>
        <dbReference type="SAM" id="MobiDB-lite"/>
    </source>
</evidence>
<protein>
    <recommendedName>
        <fullName evidence="6">G-protein coupled receptors family 1 profile domain-containing protein</fullName>
    </recommendedName>
</protein>
<feature type="non-terminal residue" evidence="4">
    <location>
        <position position="1"/>
    </location>
</feature>
<dbReference type="Proteomes" id="UP000502823">
    <property type="component" value="Unassembled WGS sequence"/>
</dbReference>
<keyword evidence="3" id="KW-0732">Signal</keyword>
<sequence length="136" mass="15391">AISSVVLTIVSLLLCGKYSPAGKHIYSRNNTDEERRRVEKEEDDDDEKKRKTHEILEEGVKGIYIILIAAFSFNIIINILLITGARKEKPLLVNVWIMANSVLLMTCIVVIVMSVFALFLDWKLALLSMTGNFFCT</sequence>
<feature type="transmembrane region" description="Helical" evidence="2">
    <location>
        <begin position="63"/>
        <end position="83"/>
    </location>
</feature>
<gene>
    <name evidence="4" type="ORF">Cfor_08009</name>
</gene>
<feature type="compositionally biased region" description="Basic and acidic residues" evidence="1">
    <location>
        <begin position="31"/>
        <end position="40"/>
    </location>
</feature>
<feature type="transmembrane region" description="Helical" evidence="2">
    <location>
        <begin position="95"/>
        <end position="120"/>
    </location>
</feature>
<keyword evidence="2" id="KW-1133">Transmembrane helix</keyword>
<feature type="non-terminal residue" evidence="4">
    <location>
        <position position="136"/>
    </location>
</feature>
<feature type="signal peptide" evidence="3">
    <location>
        <begin position="1"/>
        <end position="21"/>
    </location>
</feature>
<evidence type="ECO:0000313" key="5">
    <source>
        <dbReference type="Proteomes" id="UP000502823"/>
    </source>
</evidence>
<dbReference type="InParanoid" id="A0A6L2Q2L9"/>
<dbReference type="EMBL" id="BLKM01000841">
    <property type="protein sequence ID" value="GFG38986.1"/>
    <property type="molecule type" value="Genomic_DNA"/>
</dbReference>
<feature type="region of interest" description="Disordered" evidence="1">
    <location>
        <begin position="31"/>
        <end position="51"/>
    </location>
</feature>
<accession>A0A6L2Q2L9</accession>
<proteinExistence type="predicted"/>
<dbReference type="OrthoDB" id="10482129at2759"/>